<dbReference type="GO" id="GO:0005506">
    <property type="term" value="F:iron ion binding"/>
    <property type="evidence" value="ECO:0007669"/>
    <property type="project" value="InterPro"/>
</dbReference>
<protein>
    <submittedName>
        <fullName evidence="1">Uncharacterized protein</fullName>
    </submittedName>
</protein>
<accession>A0A6A6DTL6</accession>
<dbReference type="Gene3D" id="1.10.630.10">
    <property type="entry name" value="Cytochrome P450"/>
    <property type="match status" value="1"/>
</dbReference>
<dbReference type="OrthoDB" id="1470350at2759"/>
<keyword evidence="2" id="KW-1185">Reference proteome</keyword>
<dbReference type="Proteomes" id="UP000800200">
    <property type="component" value="Unassembled WGS sequence"/>
</dbReference>
<dbReference type="GO" id="GO:0016705">
    <property type="term" value="F:oxidoreductase activity, acting on paired donors, with incorporation or reduction of molecular oxygen"/>
    <property type="evidence" value="ECO:0007669"/>
    <property type="project" value="InterPro"/>
</dbReference>
<dbReference type="GO" id="GO:0004497">
    <property type="term" value="F:monooxygenase activity"/>
    <property type="evidence" value="ECO:0007669"/>
    <property type="project" value="InterPro"/>
</dbReference>
<reference evidence="1" key="1">
    <citation type="journal article" date="2020" name="Stud. Mycol.">
        <title>101 Dothideomycetes genomes: a test case for predicting lifestyles and emergence of pathogens.</title>
        <authorList>
            <person name="Haridas S."/>
            <person name="Albert R."/>
            <person name="Binder M."/>
            <person name="Bloem J."/>
            <person name="Labutti K."/>
            <person name="Salamov A."/>
            <person name="Andreopoulos B."/>
            <person name="Baker S."/>
            <person name="Barry K."/>
            <person name="Bills G."/>
            <person name="Bluhm B."/>
            <person name="Cannon C."/>
            <person name="Castanera R."/>
            <person name="Culley D."/>
            <person name="Daum C."/>
            <person name="Ezra D."/>
            <person name="Gonzalez J."/>
            <person name="Henrissat B."/>
            <person name="Kuo A."/>
            <person name="Liang C."/>
            <person name="Lipzen A."/>
            <person name="Lutzoni F."/>
            <person name="Magnuson J."/>
            <person name="Mondo S."/>
            <person name="Nolan M."/>
            <person name="Ohm R."/>
            <person name="Pangilinan J."/>
            <person name="Park H.-J."/>
            <person name="Ramirez L."/>
            <person name="Alfaro M."/>
            <person name="Sun H."/>
            <person name="Tritt A."/>
            <person name="Yoshinaga Y."/>
            <person name="Zwiers L.-H."/>
            <person name="Turgeon B."/>
            <person name="Goodwin S."/>
            <person name="Spatafora J."/>
            <person name="Crous P."/>
            <person name="Grigoriev I."/>
        </authorList>
    </citation>
    <scope>NUCLEOTIDE SEQUENCE</scope>
    <source>
        <strain evidence="1">CBS 207.26</strain>
    </source>
</reference>
<dbReference type="EMBL" id="ML994649">
    <property type="protein sequence ID" value="KAF2182125.1"/>
    <property type="molecule type" value="Genomic_DNA"/>
</dbReference>
<organism evidence="1 2">
    <name type="scientific">Zopfia rhizophila CBS 207.26</name>
    <dbReference type="NCBI Taxonomy" id="1314779"/>
    <lineage>
        <taxon>Eukaryota</taxon>
        <taxon>Fungi</taxon>
        <taxon>Dikarya</taxon>
        <taxon>Ascomycota</taxon>
        <taxon>Pezizomycotina</taxon>
        <taxon>Dothideomycetes</taxon>
        <taxon>Dothideomycetes incertae sedis</taxon>
        <taxon>Zopfiaceae</taxon>
        <taxon>Zopfia</taxon>
    </lineage>
</organism>
<evidence type="ECO:0000313" key="2">
    <source>
        <dbReference type="Proteomes" id="UP000800200"/>
    </source>
</evidence>
<dbReference type="InterPro" id="IPR036396">
    <property type="entry name" value="Cyt_P450_sf"/>
</dbReference>
<dbReference type="AlphaFoldDB" id="A0A6A6DTL6"/>
<sequence length="191" mass="21893">MVGTAIYNSFFHSLTKLPGSFLARISSLPSFYHACKGDRHIWLWQQNQIYCDPNEAMFSSPGANNDFHNMKTNAKSPKLYDIWMRNEHDVGTLSCTDVVMYAKKRRILSLAFTDQSMKAPGTFMARHIDCWNELLLADRVEGSEWSTPRDMLVCAEYLLFDVFGGLCFGKDFQTKEPGENLLKESLYYTVS</sequence>
<dbReference type="GO" id="GO:0020037">
    <property type="term" value="F:heme binding"/>
    <property type="evidence" value="ECO:0007669"/>
    <property type="project" value="InterPro"/>
</dbReference>
<name>A0A6A6DTL6_9PEZI</name>
<proteinExistence type="predicted"/>
<dbReference type="SUPFAM" id="SSF48264">
    <property type="entry name" value="Cytochrome P450"/>
    <property type="match status" value="1"/>
</dbReference>
<gene>
    <name evidence="1" type="ORF">K469DRAFT_586957</name>
</gene>
<evidence type="ECO:0000313" key="1">
    <source>
        <dbReference type="EMBL" id="KAF2182125.1"/>
    </source>
</evidence>